<reference evidence="2" key="1">
    <citation type="submission" date="2021-02" db="EMBL/GenBank/DDBJ databases">
        <authorList>
            <person name="Palmer J.M."/>
        </authorList>
    </citation>
    <scope>NUCLEOTIDE SEQUENCE</scope>
    <source>
        <strain evidence="2">SCRP23</strain>
    </source>
</reference>
<evidence type="ECO:0000256" key="1">
    <source>
        <dbReference type="SAM" id="MobiDB-lite"/>
    </source>
</evidence>
<organism evidence="2 3">
    <name type="scientific">Phytophthora boehmeriae</name>
    <dbReference type="NCBI Taxonomy" id="109152"/>
    <lineage>
        <taxon>Eukaryota</taxon>
        <taxon>Sar</taxon>
        <taxon>Stramenopiles</taxon>
        <taxon>Oomycota</taxon>
        <taxon>Peronosporomycetes</taxon>
        <taxon>Peronosporales</taxon>
        <taxon>Peronosporaceae</taxon>
        <taxon>Phytophthora</taxon>
    </lineage>
</organism>
<accession>A0A8T1X8A5</accession>
<name>A0A8T1X8A5_9STRA</name>
<dbReference type="GO" id="GO:0016787">
    <property type="term" value="F:hydrolase activity"/>
    <property type="evidence" value="ECO:0007669"/>
    <property type="project" value="InterPro"/>
</dbReference>
<dbReference type="InterPro" id="IPR004963">
    <property type="entry name" value="PAE/NOTUM"/>
</dbReference>
<dbReference type="OrthoDB" id="2015280at2759"/>
<protein>
    <recommendedName>
        <fullName evidence="4">Carbohydrate esterase</fullName>
    </recommendedName>
</protein>
<evidence type="ECO:0000313" key="2">
    <source>
        <dbReference type="EMBL" id="KAG7399710.1"/>
    </source>
</evidence>
<dbReference type="EMBL" id="JAGDFL010000046">
    <property type="protein sequence ID" value="KAG7399710.1"/>
    <property type="molecule type" value="Genomic_DNA"/>
</dbReference>
<proteinExistence type="predicted"/>
<dbReference type="PANTHER" id="PTHR21562:SF83">
    <property type="entry name" value="PECTIN ACETYLESTERASE 4"/>
    <property type="match status" value="1"/>
</dbReference>
<dbReference type="Proteomes" id="UP000693981">
    <property type="component" value="Unassembled WGS sequence"/>
</dbReference>
<feature type="compositionally biased region" description="Low complexity" evidence="1">
    <location>
        <begin position="269"/>
        <end position="328"/>
    </location>
</feature>
<feature type="compositionally biased region" description="Polar residues" evidence="1">
    <location>
        <begin position="329"/>
        <end position="340"/>
    </location>
</feature>
<dbReference type="AlphaFoldDB" id="A0A8T1X8A5"/>
<evidence type="ECO:0000313" key="3">
    <source>
        <dbReference type="Proteomes" id="UP000693981"/>
    </source>
</evidence>
<comment type="caution">
    <text evidence="2">The sequence shown here is derived from an EMBL/GenBank/DDBJ whole genome shotgun (WGS) entry which is preliminary data.</text>
</comment>
<keyword evidence="3" id="KW-1185">Reference proteome</keyword>
<sequence length="369" mass="39342">MNRSLTDGHFNDYNIVYLPYCTGDLFVGDKYLEASESVYSQALGNKQCLGQDKGMYMNGYNNTMAVLKWALQNYPEPEHLVLGGYSAGSLAAQMWSAFVAKEWGVESKSTKFQVLADSYVGVFPEYKVAAGSLINYYGGCGLVGFPDAMVAQCEAETATAAEMVSSLMEQAPSGEWLFVDSIADKTQRKFYQLVLLGIAGYPFTTLLPADEFYGNMTVILDTYSAFMNVTRFNIDSEQHVWLTGNDYASAVDLEGEMLGDVLTSWLSDSASTPTSTTATPTSTPEATTSAPTTTPESTTATPISTPEATKSPPIATPAATTSSSTLAPNGTTDSPTSIPEATTATPVSTADASSSTTTPEPTIGIFTYC</sequence>
<gene>
    <name evidence="2" type="ORF">PHYBOEH_008044</name>
</gene>
<feature type="compositionally biased region" description="Low complexity" evidence="1">
    <location>
        <begin position="341"/>
        <end position="362"/>
    </location>
</feature>
<evidence type="ECO:0008006" key="4">
    <source>
        <dbReference type="Google" id="ProtNLM"/>
    </source>
</evidence>
<dbReference type="PANTHER" id="PTHR21562">
    <property type="entry name" value="NOTUM-RELATED"/>
    <property type="match status" value="1"/>
</dbReference>
<feature type="region of interest" description="Disordered" evidence="1">
    <location>
        <begin position="269"/>
        <end position="369"/>
    </location>
</feature>